<reference evidence="4" key="1">
    <citation type="journal article" date="2019" name="Int. J. Syst. Evol. Microbiol.">
        <title>The Global Catalogue of Microorganisms (GCM) 10K type strain sequencing project: providing services to taxonomists for standard genome sequencing and annotation.</title>
        <authorList>
            <consortium name="The Broad Institute Genomics Platform"/>
            <consortium name="The Broad Institute Genome Sequencing Center for Infectious Disease"/>
            <person name="Wu L."/>
            <person name="Ma J."/>
        </authorList>
    </citation>
    <scope>NUCLEOTIDE SEQUENCE [LARGE SCALE GENOMIC DNA]</scope>
    <source>
        <strain evidence="4">CCUG 42722</strain>
    </source>
</reference>
<dbReference type="EMBL" id="JBHSFI010000001">
    <property type="protein sequence ID" value="MFC4626819.1"/>
    <property type="molecule type" value="Genomic_DNA"/>
</dbReference>
<name>A0ABV9H8Y8_9MICO</name>
<feature type="compositionally biased region" description="Basic and acidic residues" evidence="1">
    <location>
        <begin position="174"/>
        <end position="186"/>
    </location>
</feature>
<evidence type="ECO:0000256" key="1">
    <source>
        <dbReference type="SAM" id="MobiDB-lite"/>
    </source>
</evidence>
<feature type="transmembrane region" description="Helical" evidence="2">
    <location>
        <begin position="57"/>
        <end position="82"/>
    </location>
</feature>
<evidence type="ECO:0000256" key="2">
    <source>
        <dbReference type="SAM" id="Phobius"/>
    </source>
</evidence>
<keyword evidence="2" id="KW-1133">Transmembrane helix</keyword>
<feature type="region of interest" description="Disordered" evidence="1">
    <location>
        <begin position="165"/>
        <end position="186"/>
    </location>
</feature>
<proteinExistence type="predicted"/>
<comment type="caution">
    <text evidence="3">The sequence shown here is derived from an EMBL/GenBank/DDBJ whole genome shotgun (WGS) entry which is preliminary data.</text>
</comment>
<dbReference type="RefSeq" id="WP_377131290.1">
    <property type="nucleotide sequence ID" value="NZ_JBHSFI010000001.1"/>
</dbReference>
<keyword evidence="4" id="KW-1185">Reference proteome</keyword>
<evidence type="ECO:0000313" key="3">
    <source>
        <dbReference type="EMBL" id="MFC4626819.1"/>
    </source>
</evidence>
<dbReference type="Proteomes" id="UP001596011">
    <property type="component" value="Unassembled WGS sequence"/>
</dbReference>
<keyword evidence="2" id="KW-0812">Transmembrane</keyword>
<accession>A0ABV9H8Y8</accession>
<keyword evidence="2" id="KW-0472">Membrane</keyword>
<sequence>MEPIGVLSAVVAFWVGLFPWLPYPARVPVSAVAAVIAVRLSLRWLVPLVGRVLGGVGPVLTDVICSVLLYVDLLWSSVLLRLHRPFPVILRRYGAFVEDAVDLLGGALRLLSGVLARAAKTGVGVAVAVVALAILLINVPGVADGGSGGEGGVPMTSWWNQVGAWVEDSSDAQRPSDGKKSGEREE</sequence>
<feature type="transmembrane region" description="Helical" evidence="2">
    <location>
        <begin position="118"/>
        <end position="137"/>
    </location>
</feature>
<organism evidence="3 4">
    <name type="scientific">Promicromonospora alba</name>
    <dbReference type="NCBI Taxonomy" id="1616110"/>
    <lineage>
        <taxon>Bacteria</taxon>
        <taxon>Bacillati</taxon>
        <taxon>Actinomycetota</taxon>
        <taxon>Actinomycetes</taxon>
        <taxon>Micrococcales</taxon>
        <taxon>Promicromonosporaceae</taxon>
        <taxon>Promicromonospora</taxon>
    </lineage>
</organism>
<gene>
    <name evidence="3" type="ORF">ACFO6V_01150</name>
</gene>
<evidence type="ECO:0000313" key="4">
    <source>
        <dbReference type="Proteomes" id="UP001596011"/>
    </source>
</evidence>
<protein>
    <submittedName>
        <fullName evidence="3">Uncharacterized protein</fullName>
    </submittedName>
</protein>